<feature type="binding site" evidence="10">
    <location>
        <begin position="168"/>
        <end position="171"/>
    </location>
    <ligand>
        <name>GTP</name>
        <dbReference type="ChEBI" id="CHEBI:37565"/>
    </ligand>
</feature>
<evidence type="ECO:0000256" key="5">
    <source>
        <dbReference type="ARBA" id="ARBA00022741"/>
    </source>
</evidence>
<evidence type="ECO:0000256" key="10">
    <source>
        <dbReference type="HAMAP-Rule" id="MF_01820"/>
    </source>
</evidence>
<dbReference type="GO" id="GO:0019843">
    <property type="term" value="F:rRNA binding"/>
    <property type="evidence" value="ECO:0007669"/>
    <property type="project" value="UniProtKB-KW"/>
</dbReference>
<dbReference type="InterPro" id="IPR004881">
    <property type="entry name" value="Ribosome_biogen_GTPase_RsgA"/>
</dbReference>
<dbReference type="NCBIfam" id="TIGR00157">
    <property type="entry name" value="ribosome small subunit-dependent GTPase A"/>
    <property type="match status" value="1"/>
</dbReference>
<accession>B8CXT2</accession>
<evidence type="ECO:0000256" key="2">
    <source>
        <dbReference type="ARBA" id="ARBA00022517"/>
    </source>
</evidence>
<keyword evidence="3 10" id="KW-0479">Metal-binding</keyword>
<feature type="binding site" evidence="10">
    <location>
        <position position="301"/>
    </location>
    <ligand>
        <name>Zn(2+)</name>
        <dbReference type="ChEBI" id="CHEBI:29105"/>
    </ligand>
</feature>
<feature type="binding site" evidence="10">
    <location>
        <position position="308"/>
    </location>
    <ligand>
        <name>Zn(2+)</name>
        <dbReference type="ChEBI" id="CHEBI:29105"/>
    </ligand>
</feature>
<dbReference type="CDD" id="cd01854">
    <property type="entry name" value="YjeQ_EngC"/>
    <property type="match status" value="1"/>
</dbReference>
<dbReference type="InterPro" id="IPR010914">
    <property type="entry name" value="RsgA_GTPase_dom"/>
</dbReference>
<dbReference type="Gene3D" id="3.40.50.300">
    <property type="entry name" value="P-loop containing nucleotide triphosphate hydrolases"/>
    <property type="match status" value="1"/>
</dbReference>
<evidence type="ECO:0000313" key="13">
    <source>
        <dbReference type="EMBL" id="ACL70101.1"/>
    </source>
</evidence>
<dbReference type="GO" id="GO:0005737">
    <property type="term" value="C:cytoplasm"/>
    <property type="evidence" value="ECO:0007669"/>
    <property type="project" value="UniProtKB-SubCell"/>
</dbReference>
<comment type="similarity">
    <text evidence="10">Belongs to the TRAFAC class YlqF/YawG GTPase family. RsgA subfamily.</text>
</comment>
<evidence type="ECO:0000256" key="6">
    <source>
        <dbReference type="ARBA" id="ARBA00022801"/>
    </source>
</evidence>
<dbReference type="Pfam" id="PF03193">
    <property type="entry name" value="RsgA_GTPase"/>
    <property type="match status" value="1"/>
</dbReference>
<dbReference type="PROSITE" id="PS51721">
    <property type="entry name" value="G_CP"/>
    <property type="match status" value="1"/>
</dbReference>
<evidence type="ECO:0000256" key="3">
    <source>
        <dbReference type="ARBA" id="ARBA00022723"/>
    </source>
</evidence>
<dbReference type="HAMAP" id="MF_01820">
    <property type="entry name" value="GTPase_RsgA"/>
    <property type="match status" value="1"/>
</dbReference>
<feature type="binding site" evidence="10">
    <location>
        <position position="314"/>
    </location>
    <ligand>
        <name>Zn(2+)</name>
        <dbReference type="ChEBI" id="CHEBI:29105"/>
    </ligand>
</feature>
<feature type="binding site" evidence="10">
    <location>
        <position position="306"/>
    </location>
    <ligand>
        <name>Zn(2+)</name>
        <dbReference type="ChEBI" id="CHEBI:29105"/>
    </ligand>
</feature>
<feature type="domain" description="CP-type G" evidence="12">
    <location>
        <begin position="120"/>
        <end position="278"/>
    </location>
</feature>
<keyword evidence="8 10" id="KW-0694">RNA-binding</keyword>
<comment type="subcellular location">
    <subcellularLocation>
        <location evidence="10">Cytoplasm</location>
    </subcellularLocation>
</comment>
<keyword evidence="9 10" id="KW-0342">GTP-binding</keyword>
<reference evidence="13 14" key="1">
    <citation type="journal article" date="2009" name="PLoS ONE">
        <title>Genome analysis of the anaerobic thermohalophilic bacterium Halothermothrix orenii.</title>
        <authorList>
            <person name="Mavromatis K."/>
            <person name="Ivanova N."/>
            <person name="Anderson I."/>
            <person name="Lykidis A."/>
            <person name="Hooper S.D."/>
            <person name="Sun H."/>
            <person name="Kunin V."/>
            <person name="Lapidus A."/>
            <person name="Hugenholtz P."/>
            <person name="Patel B."/>
            <person name="Kyrpides N.C."/>
        </authorList>
    </citation>
    <scope>NUCLEOTIDE SEQUENCE [LARGE SCALE GENOMIC DNA]</scope>
    <source>
        <strain evidence="14">H 168 / OCM 544 / DSM 9562</strain>
    </source>
</reference>
<keyword evidence="2 10" id="KW-0690">Ribosome biogenesis</keyword>
<dbReference type="eggNOG" id="COG1162">
    <property type="taxonomic scope" value="Bacteria"/>
</dbReference>
<keyword evidence="6 10" id="KW-0378">Hydrolase</keyword>
<evidence type="ECO:0000256" key="4">
    <source>
        <dbReference type="ARBA" id="ARBA00022730"/>
    </source>
</evidence>
<feature type="domain" description="EngC GTPase" evidence="11">
    <location>
        <begin position="129"/>
        <end position="276"/>
    </location>
</feature>
<dbReference type="Gene3D" id="1.10.40.50">
    <property type="entry name" value="Probable gtpase engc, domain 3"/>
    <property type="match status" value="1"/>
</dbReference>
<evidence type="ECO:0000259" key="11">
    <source>
        <dbReference type="PROSITE" id="PS50936"/>
    </source>
</evidence>
<evidence type="ECO:0000256" key="9">
    <source>
        <dbReference type="ARBA" id="ARBA00023134"/>
    </source>
</evidence>
<dbReference type="GO" id="GO:0005525">
    <property type="term" value="F:GTP binding"/>
    <property type="evidence" value="ECO:0007669"/>
    <property type="project" value="UniProtKB-UniRule"/>
</dbReference>
<dbReference type="SUPFAM" id="SSF52540">
    <property type="entry name" value="P-loop containing nucleoside triphosphate hydrolases"/>
    <property type="match status" value="1"/>
</dbReference>
<dbReference type="EC" id="3.6.1.-" evidence="10"/>
<dbReference type="GO" id="GO:0042274">
    <property type="term" value="P:ribosomal small subunit biogenesis"/>
    <property type="evidence" value="ECO:0007669"/>
    <property type="project" value="UniProtKB-UniRule"/>
</dbReference>
<evidence type="ECO:0000256" key="8">
    <source>
        <dbReference type="ARBA" id="ARBA00022884"/>
    </source>
</evidence>
<dbReference type="InterPro" id="IPR012340">
    <property type="entry name" value="NA-bd_OB-fold"/>
</dbReference>
<keyword evidence="14" id="KW-1185">Reference proteome</keyword>
<dbReference type="AlphaFoldDB" id="B8CXT2"/>
<dbReference type="Proteomes" id="UP000000719">
    <property type="component" value="Chromosome"/>
</dbReference>
<name>B8CXT2_HALOH</name>
<dbReference type="GO" id="GO:0003924">
    <property type="term" value="F:GTPase activity"/>
    <property type="evidence" value="ECO:0007669"/>
    <property type="project" value="UniProtKB-UniRule"/>
</dbReference>
<dbReference type="PROSITE" id="PS50936">
    <property type="entry name" value="ENGC_GTPASE"/>
    <property type="match status" value="1"/>
</dbReference>
<dbReference type="KEGG" id="hor:Hore_13510"/>
<gene>
    <name evidence="10" type="primary">rsgA</name>
    <name evidence="13" type="ordered locus">Hore_13510</name>
</gene>
<dbReference type="HOGENOM" id="CLU_033617_0_1_9"/>
<keyword evidence="4 10" id="KW-0699">rRNA-binding</keyword>
<dbReference type="STRING" id="373903.Hore_13510"/>
<keyword evidence="5 10" id="KW-0547">Nucleotide-binding</keyword>
<comment type="function">
    <text evidence="10">One of several proteins that assist in the late maturation steps of the functional core of the 30S ribosomal subunit. Helps release RbfA from mature subunits. May play a role in the assembly of ribosomal proteins into the subunit. Circularly permuted GTPase that catalyzes slow GTP hydrolysis, GTPase activity is stimulated by the 30S ribosomal subunit.</text>
</comment>
<sequence length="367" mass="41977">MNWNNVKTRETRTIIINREENTLNLVDLGWNQDFESKFNQINNKENYQVARVAVEYKGIYKLYTEAGEVLGEITGKMRYNNKFPVVGDWVIADLQSGGKRAIIHDILPRKSKFSRNRAGSKTQEQIVASNIDTIFIVTSLNQDFNLRRIERYLTIAWDSGANPVVILNKADLCDEIEVRKSEVESIAFGVPIYVIAALENEGVDQLKRYFKRGETVALLGSSGVGKSTLINSLLGKEKMKVNNVREDDGKGRHTTTRREMILLDEGGIIIDTPGMREIQLWDVSEGIGNSFSDIEKLAQDCYFNDCQHESEPKCAVKKAIEEGIITEERFNSYKKLQRERKYIEIKKERGANAMEKYKWDIIMGEES</sequence>
<dbReference type="InterPro" id="IPR027417">
    <property type="entry name" value="P-loop_NTPase"/>
</dbReference>
<keyword evidence="7 10" id="KW-0862">Zinc</keyword>
<evidence type="ECO:0000313" key="14">
    <source>
        <dbReference type="Proteomes" id="UP000000719"/>
    </source>
</evidence>
<dbReference type="PANTHER" id="PTHR32120">
    <property type="entry name" value="SMALL RIBOSOMAL SUBUNIT BIOGENESIS GTPASE RSGA"/>
    <property type="match status" value="1"/>
</dbReference>
<dbReference type="EMBL" id="CP001098">
    <property type="protein sequence ID" value="ACL70101.1"/>
    <property type="molecule type" value="Genomic_DNA"/>
</dbReference>
<protein>
    <recommendedName>
        <fullName evidence="10">Small ribosomal subunit biogenesis GTPase RsgA</fullName>
        <ecNumber evidence="10">3.6.1.-</ecNumber>
    </recommendedName>
</protein>
<organism evidence="13 14">
    <name type="scientific">Halothermothrix orenii (strain H 168 / OCM 544 / DSM 9562)</name>
    <dbReference type="NCBI Taxonomy" id="373903"/>
    <lineage>
        <taxon>Bacteria</taxon>
        <taxon>Bacillati</taxon>
        <taxon>Bacillota</taxon>
        <taxon>Clostridia</taxon>
        <taxon>Halanaerobiales</taxon>
        <taxon>Halothermotrichaceae</taxon>
        <taxon>Halothermothrix</taxon>
    </lineage>
</organism>
<proteinExistence type="inferred from homology"/>
<feature type="binding site" evidence="10">
    <location>
        <begin position="220"/>
        <end position="228"/>
    </location>
    <ligand>
        <name>GTP</name>
        <dbReference type="ChEBI" id="CHEBI:37565"/>
    </ligand>
</feature>
<comment type="subunit">
    <text evidence="10">Monomer. Associates with 30S ribosomal subunit, binds 16S rRNA.</text>
</comment>
<comment type="cofactor">
    <cofactor evidence="10">
        <name>Zn(2+)</name>
        <dbReference type="ChEBI" id="CHEBI:29105"/>
    </cofactor>
    <text evidence="10">Binds 1 zinc ion per subunit.</text>
</comment>
<dbReference type="InterPro" id="IPR030378">
    <property type="entry name" value="G_CP_dom"/>
</dbReference>
<dbReference type="PANTHER" id="PTHR32120:SF10">
    <property type="entry name" value="SMALL RIBOSOMAL SUBUNIT BIOGENESIS GTPASE RSGA"/>
    <property type="match status" value="1"/>
</dbReference>
<evidence type="ECO:0000256" key="7">
    <source>
        <dbReference type="ARBA" id="ARBA00022833"/>
    </source>
</evidence>
<keyword evidence="1 10" id="KW-0963">Cytoplasm</keyword>
<dbReference type="SUPFAM" id="SSF50249">
    <property type="entry name" value="Nucleic acid-binding proteins"/>
    <property type="match status" value="1"/>
</dbReference>
<evidence type="ECO:0000256" key="1">
    <source>
        <dbReference type="ARBA" id="ARBA00022490"/>
    </source>
</evidence>
<dbReference type="GO" id="GO:0046872">
    <property type="term" value="F:metal ion binding"/>
    <property type="evidence" value="ECO:0007669"/>
    <property type="project" value="UniProtKB-KW"/>
</dbReference>
<evidence type="ECO:0000259" key="12">
    <source>
        <dbReference type="PROSITE" id="PS51721"/>
    </source>
</evidence>